<protein>
    <submittedName>
        <fullName evidence="9">DMT family transporter</fullName>
    </submittedName>
</protein>
<evidence type="ECO:0000256" key="6">
    <source>
        <dbReference type="ARBA" id="ARBA00023136"/>
    </source>
</evidence>
<evidence type="ECO:0000313" key="9">
    <source>
        <dbReference type="EMBL" id="HIX02103.1"/>
    </source>
</evidence>
<keyword evidence="5 7" id="KW-1133">Transmembrane helix</keyword>
<dbReference type="SUPFAM" id="SSF103481">
    <property type="entry name" value="Multidrug resistance efflux transporter EmrE"/>
    <property type="match status" value="2"/>
</dbReference>
<dbReference type="InterPro" id="IPR000620">
    <property type="entry name" value="EamA_dom"/>
</dbReference>
<keyword evidence="6 7" id="KW-0472">Membrane</keyword>
<feature type="transmembrane region" description="Helical" evidence="7">
    <location>
        <begin position="160"/>
        <end position="178"/>
    </location>
</feature>
<dbReference type="PANTHER" id="PTHR32322">
    <property type="entry name" value="INNER MEMBRANE TRANSPORTER"/>
    <property type="match status" value="1"/>
</dbReference>
<dbReference type="EMBL" id="DXFP01000047">
    <property type="protein sequence ID" value="HIX02103.1"/>
    <property type="molecule type" value="Genomic_DNA"/>
</dbReference>
<evidence type="ECO:0000256" key="1">
    <source>
        <dbReference type="ARBA" id="ARBA00004651"/>
    </source>
</evidence>
<dbReference type="Gene3D" id="1.10.3730.20">
    <property type="match status" value="1"/>
</dbReference>
<evidence type="ECO:0000256" key="2">
    <source>
        <dbReference type="ARBA" id="ARBA00007362"/>
    </source>
</evidence>
<evidence type="ECO:0000256" key="7">
    <source>
        <dbReference type="SAM" id="Phobius"/>
    </source>
</evidence>
<proteinExistence type="inferred from homology"/>
<evidence type="ECO:0000256" key="5">
    <source>
        <dbReference type="ARBA" id="ARBA00022989"/>
    </source>
</evidence>
<accession>A0A9D1UXD9</accession>
<feature type="transmembrane region" description="Helical" evidence="7">
    <location>
        <begin position="251"/>
        <end position="271"/>
    </location>
</feature>
<keyword evidence="3" id="KW-1003">Cell membrane</keyword>
<sequence length="299" mass="33233">MAKNSKFKWITFGILAAISWGISGLFGKILFQSTSMSAMMLTQIRMVIGGIVILGISIILKHDIFAMFKDWRMVINLVLYAILGMIPDQLFYFMTVDYGDASIATILQYLGPFFIMLYMALFHHQIPSRLEIISAIVAFFGVMIIATDGKFTSMEITPKVLFWGILSAIGVMLNTILPRPLLKKYNALDVTGWGLIVAGISLIAGHPEIQEIQFNFVNIFNILVVSILGTALAFLFYMLSLEHISPTIVSLLDAFEPITATLGSVLFLGLTLHLPDIWGMLLILIAVIGLNYQPQSKME</sequence>
<dbReference type="InterPro" id="IPR037185">
    <property type="entry name" value="EmrE-like"/>
</dbReference>
<feature type="transmembrane region" description="Helical" evidence="7">
    <location>
        <begin position="185"/>
        <end position="204"/>
    </location>
</feature>
<name>A0A9D1UXD9_9LACO</name>
<dbReference type="InterPro" id="IPR050638">
    <property type="entry name" value="AA-Vitamin_Transporters"/>
</dbReference>
<keyword evidence="4 7" id="KW-0812">Transmembrane</keyword>
<dbReference type="Pfam" id="PF00892">
    <property type="entry name" value="EamA"/>
    <property type="match status" value="2"/>
</dbReference>
<feature type="transmembrane region" description="Helical" evidence="7">
    <location>
        <begin position="216"/>
        <end position="239"/>
    </location>
</feature>
<feature type="transmembrane region" description="Helical" evidence="7">
    <location>
        <begin position="277"/>
        <end position="293"/>
    </location>
</feature>
<dbReference type="AlphaFoldDB" id="A0A9D1UXD9"/>
<reference evidence="9" key="1">
    <citation type="journal article" date="2021" name="PeerJ">
        <title>Extensive microbial diversity within the chicken gut microbiome revealed by metagenomics and culture.</title>
        <authorList>
            <person name="Gilroy R."/>
            <person name="Ravi A."/>
            <person name="Getino M."/>
            <person name="Pursley I."/>
            <person name="Horton D.L."/>
            <person name="Alikhan N.F."/>
            <person name="Baker D."/>
            <person name="Gharbi K."/>
            <person name="Hall N."/>
            <person name="Watson M."/>
            <person name="Adriaenssens E.M."/>
            <person name="Foster-Nyarko E."/>
            <person name="Jarju S."/>
            <person name="Secka A."/>
            <person name="Antonio M."/>
            <person name="Oren A."/>
            <person name="Chaudhuri R.R."/>
            <person name="La Ragione R."/>
            <person name="Hildebrand F."/>
            <person name="Pallen M.J."/>
        </authorList>
    </citation>
    <scope>NUCLEOTIDE SEQUENCE</scope>
    <source>
        <strain evidence="9">6627</strain>
    </source>
</reference>
<comment type="subcellular location">
    <subcellularLocation>
        <location evidence="1">Cell membrane</location>
        <topology evidence="1">Multi-pass membrane protein</topology>
    </subcellularLocation>
</comment>
<feature type="transmembrane region" description="Helical" evidence="7">
    <location>
        <begin position="130"/>
        <end position="148"/>
    </location>
</feature>
<dbReference type="Proteomes" id="UP000823963">
    <property type="component" value="Unassembled WGS sequence"/>
</dbReference>
<feature type="domain" description="EamA" evidence="8">
    <location>
        <begin position="160"/>
        <end position="291"/>
    </location>
</feature>
<gene>
    <name evidence="9" type="ORF">H9861_05040</name>
</gene>
<feature type="transmembrane region" description="Helical" evidence="7">
    <location>
        <begin position="12"/>
        <end position="31"/>
    </location>
</feature>
<evidence type="ECO:0000313" key="10">
    <source>
        <dbReference type="Proteomes" id="UP000823963"/>
    </source>
</evidence>
<evidence type="ECO:0000256" key="4">
    <source>
        <dbReference type="ARBA" id="ARBA00022692"/>
    </source>
</evidence>
<reference evidence="9" key="2">
    <citation type="submission" date="2021-04" db="EMBL/GenBank/DDBJ databases">
        <authorList>
            <person name="Gilroy R."/>
        </authorList>
    </citation>
    <scope>NUCLEOTIDE SEQUENCE</scope>
    <source>
        <strain evidence="9">6627</strain>
    </source>
</reference>
<comment type="caution">
    <text evidence="9">The sequence shown here is derived from an EMBL/GenBank/DDBJ whole genome shotgun (WGS) entry which is preliminary data.</text>
</comment>
<comment type="similarity">
    <text evidence="2">Belongs to the EamA transporter family.</text>
</comment>
<organism evidence="9 10">
    <name type="scientific">Candidatus Ligilactobacillus excrementigallinarum</name>
    <dbReference type="NCBI Taxonomy" id="2838641"/>
    <lineage>
        <taxon>Bacteria</taxon>
        <taxon>Bacillati</taxon>
        <taxon>Bacillota</taxon>
        <taxon>Bacilli</taxon>
        <taxon>Lactobacillales</taxon>
        <taxon>Lactobacillaceae</taxon>
        <taxon>Ligilactobacillus</taxon>
    </lineage>
</organism>
<feature type="transmembrane region" description="Helical" evidence="7">
    <location>
        <begin position="106"/>
        <end position="123"/>
    </location>
</feature>
<feature type="domain" description="EamA" evidence="8">
    <location>
        <begin position="8"/>
        <end position="146"/>
    </location>
</feature>
<dbReference type="GO" id="GO:0005886">
    <property type="term" value="C:plasma membrane"/>
    <property type="evidence" value="ECO:0007669"/>
    <property type="project" value="UniProtKB-SubCell"/>
</dbReference>
<dbReference type="PANTHER" id="PTHR32322:SF18">
    <property type="entry name" value="S-ADENOSYLMETHIONINE_S-ADENOSYLHOMOCYSTEINE TRANSPORTER"/>
    <property type="match status" value="1"/>
</dbReference>
<feature type="transmembrane region" description="Helical" evidence="7">
    <location>
        <begin position="73"/>
        <end position="94"/>
    </location>
</feature>
<evidence type="ECO:0000259" key="8">
    <source>
        <dbReference type="Pfam" id="PF00892"/>
    </source>
</evidence>
<evidence type="ECO:0000256" key="3">
    <source>
        <dbReference type="ARBA" id="ARBA00022475"/>
    </source>
</evidence>
<feature type="transmembrane region" description="Helical" evidence="7">
    <location>
        <begin position="43"/>
        <end position="61"/>
    </location>
</feature>